<accession>A0A6P7G6V9</accession>
<dbReference type="RefSeq" id="XP_028144816.1">
    <property type="nucleotide sequence ID" value="XM_028289015.1"/>
</dbReference>
<dbReference type="InterPro" id="IPR036770">
    <property type="entry name" value="Ankyrin_rpt-contain_sf"/>
</dbReference>
<dbReference type="AlphaFoldDB" id="A0A6P7G6V9"/>
<dbReference type="InterPro" id="IPR050776">
    <property type="entry name" value="Ank_Repeat/CDKN_Inhibitor"/>
</dbReference>
<dbReference type="PANTHER" id="PTHR24201">
    <property type="entry name" value="ANK_REP_REGION DOMAIN-CONTAINING PROTEIN"/>
    <property type="match status" value="1"/>
</dbReference>
<dbReference type="Gene3D" id="1.25.40.20">
    <property type="entry name" value="Ankyrin repeat-containing domain"/>
    <property type="match status" value="4"/>
</dbReference>
<evidence type="ECO:0000256" key="1">
    <source>
        <dbReference type="ARBA" id="ARBA00022737"/>
    </source>
</evidence>
<dbReference type="Pfam" id="PF13606">
    <property type="entry name" value="Ank_3"/>
    <property type="match status" value="1"/>
</dbReference>
<evidence type="ECO:0000256" key="3">
    <source>
        <dbReference type="PROSITE-ProRule" id="PRU00023"/>
    </source>
</evidence>
<reference evidence="4" key="1">
    <citation type="submission" date="2025-08" db="UniProtKB">
        <authorList>
            <consortium name="RefSeq"/>
        </authorList>
    </citation>
    <scope>IDENTIFICATION</scope>
    <source>
        <tissue evidence="4">Whole insect</tissue>
    </source>
</reference>
<keyword evidence="2 3" id="KW-0040">ANK repeat</keyword>
<dbReference type="SUPFAM" id="SSF48403">
    <property type="entry name" value="Ankyrin repeat"/>
    <property type="match status" value="1"/>
</dbReference>
<keyword evidence="1" id="KW-0677">Repeat</keyword>
<evidence type="ECO:0000313" key="4">
    <source>
        <dbReference type="RefSeq" id="XP_028144816.1"/>
    </source>
</evidence>
<evidence type="ECO:0000256" key="2">
    <source>
        <dbReference type="ARBA" id="ARBA00023043"/>
    </source>
</evidence>
<protein>
    <submittedName>
        <fullName evidence="4">Death-associated protein kinase 1-like</fullName>
    </submittedName>
</protein>
<dbReference type="PANTHER" id="PTHR24201:SF14">
    <property type="entry name" value="CYCLIN-DEPENDENT KINASE 4 INHIBITOR C-LIKE"/>
    <property type="match status" value="1"/>
</dbReference>
<sequence length="359" mass="38839">MDINVFTENQEIQAHLAALSIIVETLRYIKSVGGDLNQCNNQGQTLVHLAAAGDAVNVLNFLKNKSGNNALKAIRYLKQQGANLSISNQNKGTPIHAAAQGGALEVLQYLVEYCKMDITVFTDLGDLPAYLAALCIKVEILRYLKSVGSDLNQCSLVHLAVADLSDNDGFTPSHLTAGNNALKAIRFLKEQGANLSISNKTKSTPVHEAAQGGALEVLQYLVGDCKMDINVSTNNEELPAHLAALRNKVEILRYIKSNLKKQGANLSIFSKEKRTLAHIAAQYGALDILRYLVENCKINVSTDIGNVPAHLAALSNIVEILRHLKPVGSDLNQCNNQGRSLVHLAAEGDAVDVLDFLKN</sequence>
<dbReference type="InParanoid" id="A0A6P7G6V9"/>
<dbReference type="Pfam" id="PF12796">
    <property type="entry name" value="Ank_2"/>
    <property type="match status" value="2"/>
</dbReference>
<gene>
    <name evidence="4" type="primary">LOC114338417</name>
</gene>
<feature type="repeat" description="ANK" evidence="3">
    <location>
        <begin position="168"/>
        <end position="200"/>
    </location>
</feature>
<proteinExistence type="predicted"/>
<dbReference type="PROSITE" id="PS50088">
    <property type="entry name" value="ANK_REPEAT"/>
    <property type="match status" value="2"/>
</dbReference>
<dbReference type="GO" id="GO:0005634">
    <property type="term" value="C:nucleus"/>
    <property type="evidence" value="ECO:0007669"/>
    <property type="project" value="TreeGrafter"/>
</dbReference>
<name>A0A6P7G6V9_DIAVI</name>
<dbReference type="SMART" id="SM00248">
    <property type="entry name" value="ANK"/>
    <property type="match status" value="9"/>
</dbReference>
<feature type="repeat" description="ANK" evidence="3">
    <location>
        <begin position="304"/>
        <end position="336"/>
    </location>
</feature>
<dbReference type="InterPro" id="IPR002110">
    <property type="entry name" value="Ankyrin_rpt"/>
</dbReference>
<dbReference type="PROSITE" id="PS50297">
    <property type="entry name" value="ANK_REP_REGION"/>
    <property type="match status" value="1"/>
</dbReference>
<organism evidence="4">
    <name type="scientific">Diabrotica virgifera virgifera</name>
    <name type="common">western corn rootworm</name>
    <dbReference type="NCBI Taxonomy" id="50390"/>
    <lineage>
        <taxon>Eukaryota</taxon>
        <taxon>Metazoa</taxon>
        <taxon>Ecdysozoa</taxon>
        <taxon>Arthropoda</taxon>
        <taxon>Hexapoda</taxon>
        <taxon>Insecta</taxon>
        <taxon>Pterygota</taxon>
        <taxon>Neoptera</taxon>
        <taxon>Endopterygota</taxon>
        <taxon>Coleoptera</taxon>
        <taxon>Polyphaga</taxon>
        <taxon>Cucujiformia</taxon>
        <taxon>Chrysomeloidea</taxon>
        <taxon>Chrysomelidae</taxon>
        <taxon>Galerucinae</taxon>
        <taxon>Diabroticina</taxon>
        <taxon>Diabroticites</taxon>
        <taxon>Diabrotica</taxon>
    </lineage>
</organism>